<dbReference type="Proteomes" id="UP000676336">
    <property type="component" value="Unassembled WGS sequence"/>
</dbReference>
<accession>A0A816ARB3</accession>
<comment type="caution">
    <text evidence="2">The sequence shown here is derived from an EMBL/GenBank/DDBJ whole genome shotgun (WGS) entry which is preliminary data.</text>
</comment>
<sequence length="210" mass="23552">MHFASVLLTLLTMVVIGGAVGNISLPTVEQITSSSTGYLYQAFVKYQDVKDVFLFAPSDNFIYAPKLNAAFHVTKNTLFKVTFQGGFYNWRQSRLDQYVQIMVNDYLIFYNRLIPNTNQRVTLLSGVSNRQTDAMGGYYYDATNADTMVPLTRVAMVYLPPGLYTFNVGVRSVFGSGRLIGGTVTYELTQIDNNNNKEDLGDFKLTKLPL</sequence>
<proteinExistence type="predicted"/>
<reference evidence="2" key="1">
    <citation type="submission" date="2021-02" db="EMBL/GenBank/DDBJ databases">
        <authorList>
            <person name="Nowell W R."/>
        </authorList>
    </citation>
    <scope>NUCLEOTIDE SEQUENCE</scope>
</reference>
<dbReference type="AlphaFoldDB" id="A0A816ARB3"/>
<evidence type="ECO:0000256" key="1">
    <source>
        <dbReference type="SAM" id="SignalP"/>
    </source>
</evidence>
<organism evidence="2 5">
    <name type="scientific">Rotaria magnacalcarata</name>
    <dbReference type="NCBI Taxonomy" id="392030"/>
    <lineage>
        <taxon>Eukaryota</taxon>
        <taxon>Metazoa</taxon>
        <taxon>Spiralia</taxon>
        <taxon>Gnathifera</taxon>
        <taxon>Rotifera</taxon>
        <taxon>Eurotatoria</taxon>
        <taxon>Bdelloidea</taxon>
        <taxon>Philodinida</taxon>
        <taxon>Philodinidae</taxon>
        <taxon>Rotaria</taxon>
    </lineage>
</organism>
<evidence type="ECO:0000313" key="5">
    <source>
        <dbReference type="Proteomes" id="UP000663855"/>
    </source>
</evidence>
<keyword evidence="1" id="KW-0732">Signal</keyword>
<dbReference type="EMBL" id="CAJOBH010136192">
    <property type="protein sequence ID" value="CAF4782833.1"/>
    <property type="molecule type" value="Genomic_DNA"/>
</dbReference>
<evidence type="ECO:0000313" key="2">
    <source>
        <dbReference type="EMBL" id="CAF1600959.1"/>
    </source>
</evidence>
<evidence type="ECO:0000313" key="3">
    <source>
        <dbReference type="EMBL" id="CAF4456389.1"/>
    </source>
</evidence>
<feature type="signal peptide" evidence="1">
    <location>
        <begin position="1"/>
        <end position="19"/>
    </location>
</feature>
<name>A0A816ARB3_9BILA</name>
<evidence type="ECO:0000313" key="4">
    <source>
        <dbReference type="EMBL" id="CAF4782833.1"/>
    </source>
</evidence>
<dbReference type="EMBL" id="CAJOBI010070643">
    <property type="protein sequence ID" value="CAF4456389.1"/>
    <property type="molecule type" value="Genomic_DNA"/>
</dbReference>
<dbReference type="EMBL" id="CAJNOV010017172">
    <property type="protein sequence ID" value="CAF1600959.1"/>
    <property type="molecule type" value="Genomic_DNA"/>
</dbReference>
<feature type="chain" id="PRO_5036229611" evidence="1">
    <location>
        <begin position="20"/>
        <end position="210"/>
    </location>
</feature>
<gene>
    <name evidence="4" type="ORF">BYL167_LOCUS47383</name>
    <name evidence="2" type="ORF">CJN711_LOCUS35184</name>
    <name evidence="3" type="ORF">SMN809_LOCUS32953</name>
</gene>
<protein>
    <submittedName>
        <fullName evidence="2">Uncharacterized protein</fullName>
    </submittedName>
</protein>
<dbReference type="Proteomes" id="UP000681967">
    <property type="component" value="Unassembled WGS sequence"/>
</dbReference>
<dbReference type="Proteomes" id="UP000663855">
    <property type="component" value="Unassembled WGS sequence"/>
</dbReference>